<dbReference type="GeneID" id="64625413"/>
<evidence type="ECO:0000313" key="2">
    <source>
        <dbReference type="Proteomes" id="UP000807769"/>
    </source>
</evidence>
<organism evidence="1 2">
    <name type="scientific">Suillus subaureus</name>
    <dbReference type="NCBI Taxonomy" id="48587"/>
    <lineage>
        <taxon>Eukaryota</taxon>
        <taxon>Fungi</taxon>
        <taxon>Dikarya</taxon>
        <taxon>Basidiomycota</taxon>
        <taxon>Agaricomycotina</taxon>
        <taxon>Agaricomycetes</taxon>
        <taxon>Agaricomycetidae</taxon>
        <taxon>Boletales</taxon>
        <taxon>Suillineae</taxon>
        <taxon>Suillaceae</taxon>
        <taxon>Suillus</taxon>
    </lineage>
</organism>
<evidence type="ECO:0000313" key="1">
    <source>
        <dbReference type="EMBL" id="KAG1811359.1"/>
    </source>
</evidence>
<dbReference type="OrthoDB" id="2506088at2759"/>
<name>A0A9P7E5H1_9AGAM</name>
<proteinExistence type="predicted"/>
<feature type="non-terminal residue" evidence="1">
    <location>
        <position position="1"/>
    </location>
</feature>
<dbReference type="AlphaFoldDB" id="A0A9P7E5H1"/>
<dbReference type="RefSeq" id="XP_041189958.1">
    <property type="nucleotide sequence ID" value="XM_041331396.1"/>
</dbReference>
<accession>A0A9P7E5H1</accession>
<dbReference type="EMBL" id="JABBWG010000029">
    <property type="protein sequence ID" value="KAG1811359.1"/>
    <property type="molecule type" value="Genomic_DNA"/>
</dbReference>
<reference evidence="1" key="1">
    <citation type="journal article" date="2020" name="New Phytol.">
        <title>Comparative genomics reveals dynamic genome evolution in host specialist ectomycorrhizal fungi.</title>
        <authorList>
            <person name="Lofgren L.A."/>
            <person name="Nguyen N.H."/>
            <person name="Vilgalys R."/>
            <person name="Ruytinx J."/>
            <person name="Liao H.L."/>
            <person name="Branco S."/>
            <person name="Kuo A."/>
            <person name="LaButti K."/>
            <person name="Lipzen A."/>
            <person name="Andreopoulos W."/>
            <person name="Pangilinan J."/>
            <person name="Riley R."/>
            <person name="Hundley H."/>
            <person name="Na H."/>
            <person name="Barry K."/>
            <person name="Grigoriev I.V."/>
            <person name="Stajich J.E."/>
            <person name="Kennedy P.G."/>
        </authorList>
    </citation>
    <scope>NUCLEOTIDE SEQUENCE</scope>
    <source>
        <strain evidence="1">MN1</strain>
    </source>
</reference>
<sequence length="81" mass="9493">ISKLKFHFLIHLPAYICQFGPTIIFSTKHYESFNHIFHLTCIYSNCQAPSRDSCRIFAHQDIVKHIATGGFWYDSKTSKWV</sequence>
<protein>
    <submittedName>
        <fullName evidence="1">Uncharacterized protein</fullName>
    </submittedName>
</protein>
<gene>
    <name evidence="1" type="ORF">BJ212DRAFT_1277931</name>
</gene>
<comment type="caution">
    <text evidence="1">The sequence shown here is derived from an EMBL/GenBank/DDBJ whole genome shotgun (WGS) entry which is preliminary data.</text>
</comment>
<dbReference type="Proteomes" id="UP000807769">
    <property type="component" value="Unassembled WGS sequence"/>
</dbReference>
<keyword evidence="2" id="KW-1185">Reference proteome</keyword>